<evidence type="ECO:0000313" key="7">
    <source>
        <dbReference type="EMBL" id="KAL3764165.1"/>
    </source>
</evidence>
<dbReference type="PANTHER" id="PTHR11040">
    <property type="entry name" value="ZINC/IRON TRANSPORTER"/>
    <property type="match status" value="1"/>
</dbReference>
<proteinExistence type="predicted"/>
<sequence>MVKGISVDTDVGWSPIYLSTIAGMSTCLGALIVFCHPIDDEADDGNDGDHGSSPQHKRIRTGRRKVSPSTMAFSLALAGSVMVTVSVVSIGPECLAASSMSNSSHQSDLDIDSENSFFIFGITLMPILSWAFLQRLLSFAAGSFMYFLMSKYAFPEPEEIISNHFELNPLTISRKSSDDGHDNECTNTNQSPTNNNVSAMEINPNGKLNGNLQRRGTFTEVTELATRSIDDEEKTRGASNPKSFTSCISSLRIFLRGSDLATSEAQRANRVAMLLFFSLLLHNFPEGLAVAASALESDQLGMTVTIGIMIHNIPEGIAIAIPCLKARPDNPWLCFVLASVSGLAEPLGAIVSLTLLRRIERHQTSAIGDVEVEGDIEGEGSLENVLAFVAGVMIAVSLLELFPEAKRHTEHSDMKPYYAGLTVGFLVMIGTEFGMSL</sequence>
<feature type="compositionally biased region" description="Basic residues" evidence="5">
    <location>
        <begin position="55"/>
        <end position="65"/>
    </location>
</feature>
<dbReference type="EMBL" id="JALLBG020000108">
    <property type="protein sequence ID" value="KAL3764165.1"/>
    <property type="molecule type" value="Genomic_DNA"/>
</dbReference>
<protein>
    <submittedName>
        <fullName evidence="7">Uncharacterized protein</fullName>
    </submittedName>
</protein>
<feature type="transmembrane region" description="Helical" evidence="6">
    <location>
        <begin position="271"/>
        <end position="294"/>
    </location>
</feature>
<comment type="caution">
    <text evidence="7">The sequence shown here is derived from an EMBL/GenBank/DDBJ whole genome shotgun (WGS) entry which is preliminary data.</text>
</comment>
<feature type="compositionally biased region" description="Basic and acidic residues" evidence="5">
    <location>
        <begin position="175"/>
        <end position="184"/>
    </location>
</feature>
<feature type="region of interest" description="Disordered" evidence="5">
    <location>
        <begin position="172"/>
        <end position="197"/>
    </location>
</feature>
<dbReference type="Pfam" id="PF02535">
    <property type="entry name" value="Zip"/>
    <property type="match status" value="1"/>
</dbReference>
<accession>A0ABD3MJ98</accession>
<feature type="transmembrane region" description="Helical" evidence="6">
    <location>
        <begin position="16"/>
        <end position="35"/>
    </location>
</feature>
<organism evidence="7 8">
    <name type="scientific">Discostella pseudostelligera</name>
    <dbReference type="NCBI Taxonomy" id="259834"/>
    <lineage>
        <taxon>Eukaryota</taxon>
        <taxon>Sar</taxon>
        <taxon>Stramenopiles</taxon>
        <taxon>Ochrophyta</taxon>
        <taxon>Bacillariophyta</taxon>
        <taxon>Coscinodiscophyceae</taxon>
        <taxon>Thalassiosirophycidae</taxon>
        <taxon>Stephanodiscales</taxon>
        <taxon>Stephanodiscaceae</taxon>
        <taxon>Discostella</taxon>
    </lineage>
</organism>
<evidence type="ECO:0000256" key="2">
    <source>
        <dbReference type="ARBA" id="ARBA00022692"/>
    </source>
</evidence>
<evidence type="ECO:0000313" key="8">
    <source>
        <dbReference type="Proteomes" id="UP001530293"/>
    </source>
</evidence>
<dbReference type="GO" id="GO:0016020">
    <property type="term" value="C:membrane"/>
    <property type="evidence" value="ECO:0007669"/>
    <property type="project" value="UniProtKB-SubCell"/>
</dbReference>
<evidence type="ECO:0000256" key="3">
    <source>
        <dbReference type="ARBA" id="ARBA00022989"/>
    </source>
</evidence>
<feature type="transmembrane region" description="Helical" evidence="6">
    <location>
        <begin position="117"/>
        <end position="148"/>
    </location>
</feature>
<evidence type="ECO:0000256" key="6">
    <source>
        <dbReference type="SAM" id="Phobius"/>
    </source>
</evidence>
<feature type="compositionally biased region" description="Polar residues" evidence="5">
    <location>
        <begin position="185"/>
        <end position="197"/>
    </location>
</feature>
<comment type="subcellular location">
    <subcellularLocation>
        <location evidence="1">Membrane</location>
        <topology evidence="1">Multi-pass membrane protein</topology>
    </subcellularLocation>
</comment>
<reference evidence="7 8" key="1">
    <citation type="submission" date="2024-10" db="EMBL/GenBank/DDBJ databases">
        <title>Updated reference genomes for cyclostephanoid diatoms.</title>
        <authorList>
            <person name="Roberts W.R."/>
            <person name="Alverson A.J."/>
        </authorList>
    </citation>
    <scope>NUCLEOTIDE SEQUENCE [LARGE SCALE GENOMIC DNA]</scope>
    <source>
        <strain evidence="7 8">AJA232-27</strain>
    </source>
</reference>
<feature type="transmembrane region" description="Helical" evidence="6">
    <location>
        <begin position="333"/>
        <end position="356"/>
    </location>
</feature>
<dbReference type="PANTHER" id="PTHR11040:SF205">
    <property type="entry name" value="ZINC TRANSPORTER ZUPT"/>
    <property type="match status" value="1"/>
</dbReference>
<dbReference type="AlphaFoldDB" id="A0ABD3MJ98"/>
<evidence type="ECO:0000256" key="4">
    <source>
        <dbReference type="ARBA" id="ARBA00023136"/>
    </source>
</evidence>
<dbReference type="Proteomes" id="UP001530293">
    <property type="component" value="Unassembled WGS sequence"/>
</dbReference>
<name>A0ABD3MJ98_9STRA</name>
<evidence type="ECO:0000256" key="1">
    <source>
        <dbReference type="ARBA" id="ARBA00004141"/>
    </source>
</evidence>
<feature type="region of interest" description="Disordered" evidence="5">
    <location>
        <begin position="44"/>
        <end position="65"/>
    </location>
</feature>
<gene>
    <name evidence="7" type="ORF">ACHAWU_003977</name>
</gene>
<dbReference type="InterPro" id="IPR003689">
    <property type="entry name" value="ZIP"/>
</dbReference>
<keyword evidence="8" id="KW-1185">Reference proteome</keyword>
<feature type="transmembrane region" description="Helical" evidence="6">
    <location>
        <begin position="417"/>
        <end position="435"/>
    </location>
</feature>
<evidence type="ECO:0000256" key="5">
    <source>
        <dbReference type="SAM" id="MobiDB-lite"/>
    </source>
</evidence>
<keyword evidence="2 6" id="KW-0812">Transmembrane</keyword>
<keyword evidence="3 6" id="KW-1133">Transmembrane helix</keyword>
<feature type="transmembrane region" description="Helical" evidence="6">
    <location>
        <begin position="70"/>
        <end position="91"/>
    </location>
</feature>
<keyword evidence="4 6" id="KW-0472">Membrane</keyword>